<keyword evidence="9" id="KW-0325">Glycoprotein</keyword>
<dbReference type="OrthoDB" id="6420843at2759"/>
<evidence type="ECO:0000256" key="5">
    <source>
        <dbReference type="ARBA" id="ARBA00022989"/>
    </source>
</evidence>
<evidence type="ECO:0000313" key="14">
    <source>
        <dbReference type="EMBL" id="KAF8795847.1"/>
    </source>
</evidence>
<feature type="transmembrane region" description="Helical" evidence="12">
    <location>
        <begin position="128"/>
        <end position="147"/>
    </location>
</feature>
<evidence type="ECO:0000256" key="8">
    <source>
        <dbReference type="ARBA" id="ARBA00023170"/>
    </source>
</evidence>
<dbReference type="GO" id="GO:0005886">
    <property type="term" value="C:plasma membrane"/>
    <property type="evidence" value="ECO:0007669"/>
    <property type="project" value="UniProtKB-SubCell"/>
</dbReference>
<evidence type="ECO:0000256" key="2">
    <source>
        <dbReference type="ARBA" id="ARBA00022448"/>
    </source>
</evidence>
<keyword evidence="11" id="KW-0407">Ion channel</keyword>
<keyword evidence="4 12" id="KW-0812">Transmembrane</keyword>
<dbReference type="PANTHER" id="PTHR42643:SF24">
    <property type="entry name" value="IONOTROPIC RECEPTOR 60A"/>
    <property type="match status" value="1"/>
</dbReference>
<dbReference type="Proteomes" id="UP000807504">
    <property type="component" value="Unassembled WGS sequence"/>
</dbReference>
<dbReference type="Pfam" id="PF10613">
    <property type="entry name" value="Lig_chan-Glu_bd"/>
    <property type="match status" value="1"/>
</dbReference>
<dbReference type="SMART" id="SM00918">
    <property type="entry name" value="Lig_chan-Glu_bd"/>
    <property type="match status" value="1"/>
</dbReference>
<proteinExistence type="predicted"/>
<gene>
    <name evidence="14" type="ORF">HNY73_000299</name>
</gene>
<reference evidence="14" key="2">
    <citation type="submission" date="2020-06" db="EMBL/GenBank/DDBJ databases">
        <authorList>
            <person name="Sheffer M."/>
        </authorList>
    </citation>
    <scope>NUCLEOTIDE SEQUENCE</scope>
</reference>
<accession>A0A8T0FXP3</accession>
<reference evidence="14" key="1">
    <citation type="journal article" date="2020" name="bioRxiv">
        <title>Chromosome-level reference genome of the European wasp spider Argiope bruennichi: a resource for studies on range expansion and evolutionary adaptation.</title>
        <authorList>
            <person name="Sheffer M.M."/>
            <person name="Hoppe A."/>
            <person name="Krehenwinkel H."/>
            <person name="Uhl G."/>
            <person name="Kuss A.W."/>
            <person name="Jensen L."/>
            <person name="Jensen C."/>
            <person name="Gillespie R.G."/>
            <person name="Hoff K.J."/>
            <person name="Prost S."/>
        </authorList>
    </citation>
    <scope>NUCLEOTIDE SEQUENCE</scope>
</reference>
<feature type="transmembrane region" description="Helical" evidence="12">
    <location>
        <begin position="177"/>
        <end position="201"/>
    </location>
</feature>
<dbReference type="SUPFAM" id="SSF53850">
    <property type="entry name" value="Periplasmic binding protein-like II"/>
    <property type="match status" value="1"/>
</dbReference>
<keyword evidence="6" id="KW-0406">Ion transport</keyword>
<feature type="domain" description="Ionotropic glutamate receptor L-glutamate and glycine-binding" evidence="13">
    <location>
        <begin position="13"/>
        <end position="75"/>
    </location>
</feature>
<dbReference type="EMBL" id="JABXBU010000001">
    <property type="protein sequence ID" value="KAF8795847.1"/>
    <property type="molecule type" value="Genomic_DNA"/>
</dbReference>
<evidence type="ECO:0000256" key="11">
    <source>
        <dbReference type="ARBA" id="ARBA00023303"/>
    </source>
</evidence>
<keyword evidence="3" id="KW-1003">Cell membrane</keyword>
<keyword evidence="10" id="KW-1071">Ligand-gated ion channel</keyword>
<dbReference type="GO" id="GO:0015276">
    <property type="term" value="F:ligand-gated monoatomic ion channel activity"/>
    <property type="evidence" value="ECO:0007669"/>
    <property type="project" value="InterPro"/>
</dbReference>
<dbReference type="InterPro" id="IPR019594">
    <property type="entry name" value="Glu/Gly-bd"/>
</dbReference>
<evidence type="ECO:0000259" key="13">
    <source>
        <dbReference type="SMART" id="SM00918"/>
    </source>
</evidence>
<dbReference type="AlphaFoldDB" id="A0A8T0FXP3"/>
<keyword evidence="5 12" id="KW-1133">Transmembrane helix</keyword>
<dbReference type="OMA" id="WISQIHE"/>
<comment type="caution">
    <text evidence="14">The sequence shown here is derived from an EMBL/GenBank/DDBJ whole genome shotgun (WGS) entry which is preliminary data.</text>
</comment>
<comment type="subcellular location">
    <subcellularLocation>
        <location evidence="1">Cell membrane</location>
        <topology evidence="1">Multi-pass membrane protein</topology>
    </subcellularLocation>
</comment>
<dbReference type="Gene3D" id="3.40.190.10">
    <property type="entry name" value="Periplasmic binding protein-like II"/>
    <property type="match status" value="1"/>
</dbReference>
<protein>
    <submittedName>
        <fullName evidence="14">Glutamate receptor ionotropic like protein</fullName>
    </submittedName>
</protein>
<evidence type="ECO:0000256" key="1">
    <source>
        <dbReference type="ARBA" id="ARBA00004651"/>
    </source>
</evidence>
<name>A0A8T0FXP3_ARGBR</name>
<evidence type="ECO:0000256" key="10">
    <source>
        <dbReference type="ARBA" id="ARBA00023286"/>
    </source>
</evidence>
<keyword evidence="8 14" id="KW-0675">Receptor</keyword>
<organism evidence="14 15">
    <name type="scientific">Argiope bruennichi</name>
    <name type="common">Wasp spider</name>
    <name type="synonym">Aranea bruennichi</name>
    <dbReference type="NCBI Taxonomy" id="94029"/>
    <lineage>
        <taxon>Eukaryota</taxon>
        <taxon>Metazoa</taxon>
        <taxon>Ecdysozoa</taxon>
        <taxon>Arthropoda</taxon>
        <taxon>Chelicerata</taxon>
        <taxon>Arachnida</taxon>
        <taxon>Araneae</taxon>
        <taxon>Araneomorphae</taxon>
        <taxon>Entelegynae</taxon>
        <taxon>Araneoidea</taxon>
        <taxon>Araneidae</taxon>
        <taxon>Argiope</taxon>
    </lineage>
</organism>
<evidence type="ECO:0000256" key="4">
    <source>
        <dbReference type="ARBA" id="ARBA00022692"/>
    </source>
</evidence>
<evidence type="ECO:0000256" key="9">
    <source>
        <dbReference type="ARBA" id="ARBA00023180"/>
    </source>
</evidence>
<keyword evidence="15" id="KW-1185">Reference proteome</keyword>
<sequence length="396" mass="44684">MKLPSILKVAIVPMKHILEINQNAKGELEISGMEGWFLNILSSNLGFKYDIVKTNEYGTSFENGTWTGIMGMLQKDEADFALSVSITEGRACVVQFSETYGKEDVTFAVSKQETTIDDFWFIHPLDPITWCLIFVSLIATSVILSLINKSSSIQMFSILLGTLLKQPFTNLKPSTLLISWLLVATILAFSYSAVLLSHLTLPPKEKEIRTFEELAEAVQLGDHRCYAVQGSVIVNLMRTSKQKHVRLLMDIIDKNKWFVNQHEFLSWKKMAKNTAVIYHRSGLEMLTRMWGSGGYKISSDVFVSMAYAIAAKKKFCCIDKFNKVLSRIVASDIRKILKTKSLLAVSEASETSNENSSQRPIKFENIKGLIIGSLISYLMAFILLIAEVIYFKRNQN</sequence>
<evidence type="ECO:0000256" key="6">
    <source>
        <dbReference type="ARBA" id="ARBA00023065"/>
    </source>
</evidence>
<dbReference type="InterPro" id="IPR052192">
    <property type="entry name" value="Insect_Ionotropic_Sensory_Rcpt"/>
</dbReference>
<evidence type="ECO:0000256" key="3">
    <source>
        <dbReference type="ARBA" id="ARBA00022475"/>
    </source>
</evidence>
<dbReference type="PANTHER" id="PTHR42643">
    <property type="entry name" value="IONOTROPIC RECEPTOR 20A-RELATED"/>
    <property type="match status" value="1"/>
</dbReference>
<evidence type="ECO:0000313" key="15">
    <source>
        <dbReference type="Proteomes" id="UP000807504"/>
    </source>
</evidence>
<keyword evidence="7 12" id="KW-0472">Membrane</keyword>
<evidence type="ECO:0000256" key="7">
    <source>
        <dbReference type="ARBA" id="ARBA00023136"/>
    </source>
</evidence>
<evidence type="ECO:0000256" key="12">
    <source>
        <dbReference type="SAM" id="Phobius"/>
    </source>
</evidence>
<keyword evidence="2" id="KW-0813">Transport</keyword>
<dbReference type="Gene3D" id="1.10.287.70">
    <property type="match status" value="1"/>
</dbReference>
<feature type="transmembrane region" description="Helical" evidence="12">
    <location>
        <begin position="369"/>
        <end position="391"/>
    </location>
</feature>